<dbReference type="Proteomes" id="UP000192276">
    <property type="component" value="Unassembled WGS sequence"/>
</dbReference>
<evidence type="ECO:0000313" key="3">
    <source>
        <dbReference type="Proteomes" id="UP000192276"/>
    </source>
</evidence>
<organism evidence="2 3">
    <name type="scientific">Niastella populi</name>
    <dbReference type="NCBI Taxonomy" id="550983"/>
    <lineage>
        <taxon>Bacteria</taxon>
        <taxon>Pseudomonadati</taxon>
        <taxon>Bacteroidota</taxon>
        <taxon>Chitinophagia</taxon>
        <taxon>Chitinophagales</taxon>
        <taxon>Chitinophagaceae</taxon>
        <taxon>Niastella</taxon>
    </lineage>
</organism>
<protein>
    <submittedName>
        <fullName evidence="2">Uncharacterized protein</fullName>
    </submittedName>
</protein>
<keyword evidence="1" id="KW-1133">Transmembrane helix</keyword>
<dbReference type="EMBL" id="LWBP01000199">
    <property type="protein sequence ID" value="OQP56543.1"/>
    <property type="molecule type" value="Genomic_DNA"/>
</dbReference>
<keyword evidence="3" id="KW-1185">Reference proteome</keyword>
<dbReference type="STRING" id="550983.A4R26_05110"/>
<keyword evidence="1" id="KW-0812">Transmembrane</keyword>
<keyword evidence="1" id="KW-0472">Membrane</keyword>
<accession>A0A1V9FDU9</accession>
<dbReference type="RefSeq" id="WP_081168751.1">
    <property type="nucleotide sequence ID" value="NZ_LWBP01000199.1"/>
</dbReference>
<evidence type="ECO:0000256" key="1">
    <source>
        <dbReference type="SAM" id="Phobius"/>
    </source>
</evidence>
<dbReference type="AlphaFoldDB" id="A0A1V9FDU9"/>
<evidence type="ECO:0000313" key="2">
    <source>
        <dbReference type="EMBL" id="OQP56543.1"/>
    </source>
</evidence>
<reference evidence="3" key="1">
    <citation type="submission" date="2016-04" db="EMBL/GenBank/DDBJ databases">
        <authorList>
            <person name="Chen L."/>
            <person name="Zhuang W."/>
            <person name="Wang G."/>
        </authorList>
    </citation>
    <scope>NUCLEOTIDE SEQUENCE [LARGE SCALE GENOMIC DNA]</scope>
    <source>
        <strain evidence="3">208</strain>
    </source>
</reference>
<name>A0A1V9FDU9_9BACT</name>
<feature type="transmembrane region" description="Helical" evidence="1">
    <location>
        <begin position="20"/>
        <end position="41"/>
    </location>
</feature>
<gene>
    <name evidence="2" type="ORF">A4R26_05110</name>
</gene>
<proteinExistence type="predicted"/>
<comment type="caution">
    <text evidence="2">The sequence shown here is derived from an EMBL/GenBank/DDBJ whole genome shotgun (WGS) entry which is preliminary data.</text>
</comment>
<sequence length="79" mass="9358">MKEGLSARLPTLSEIVHYYGPYIGLVLTLVIATLILQFLWFRKVLKAKNEEIKRLVDREQKLSDRFIFMISEEIGYRKK</sequence>